<evidence type="ECO:0000313" key="1">
    <source>
        <dbReference type="EMBL" id="SHI80979.1"/>
    </source>
</evidence>
<dbReference type="Proteomes" id="UP000184192">
    <property type="component" value="Unassembled WGS sequence"/>
</dbReference>
<proteinExistence type="predicted"/>
<keyword evidence="2" id="KW-1185">Reference proteome</keyword>
<organism evidence="1 2">
    <name type="scientific">Bacteroides stercorirosoris</name>
    <dbReference type="NCBI Taxonomy" id="871324"/>
    <lineage>
        <taxon>Bacteria</taxon>
        <taxon>Pseudomonadati</taxon>
        <taxon>Bacteroidota</taxon>
        <taxon>Bacteroidia</taxon>
        <taxon>Bacteroidales</taxon>
        <taxon>Bacteroidaceae</taxon>
        <taxon>Bacteroides</taxon>
    </lineage>
</organism>
<reference evidence="2" key="1">
    <citation type="submission" date="2016-11" db="EMBL/GenBank/DDBJ databases">
        <authorList>
            <person name="Varghese N."/>
            <person name="Submissions S."/>
        </authorList>
    </citation>
    <scope>NUCLEOTIDE SEQUENCE [LARGE SCALE GENOMIC DNA]</scope>
    <source>
        <strain evidence="2">DSM 26884</strain>
    </source>
</reference>
<dbReference type="EMBL" id="FQZN01000008">
    <property type="protein sequence ID" value="SHI80979.1"/>
    <property type="molecule type" value="Genomic_DNA"/>
</dbReference>
<sequence>MHDNMNKRWILITLCAILSGCTSLGKQSPASDAQSPGSETEQLEQSISQHWIGRYSLYISTETIMEDASNIGVSYNFEIRDSTVSFTAAGYQIFFECECSWKEDRDQLILFYKKAIEAVTPIPFQNVNDTVALITCEQGKYYVQSPIITDAEWGINKKMLLEKGSIDISEEDDNDCMPKITYWHENFEYGDEDDCLDRWAIAIDEADFLAALAKYQNQQIDSTVQIPASKGKYSIPLENGDTKVLFDSYEQSDDYCKYHYKGYLAQINCYVFEYEGFEWEGVSYFSKANGEEYWFRNEGLFSPNSNNCYCVDACTEFEGERAGFIKVYQVSYDEFQFMFGLWSDKIFPQTVCWQDNTTLYMKALREENGADQTYYYKISLDQVR</sequence>
<name>A0A1M6E6H4_9BACE</name>
<protein>
    <submittedName>
        <fullName evidence="1">Uncharacterized protein</fullName>
    </submittedName>
</protein>
<dbReference type="PROSITE" id="PS51257">
    <property type="entry name" value="PROKAR_LIPOPROTEIN"/>
    <property type="match status" value="1"/>
</dbReference>
<accession>A0A1M6E6H4</accession>
<dbReference type="eggNOG" id="ENOG5030MW7">
    <property type="taxonomic scope" value="Bacteria"/>
</dbReference>
<dbReference type="AlphaFoldDB" id="A0A1M6E6H4"/>
<evidence type="ECO:0000313" key="2">
    <source>
        <dbReference type="Proteomes" id="UP000184192"/>
    </source>
</evidence>
<gene>
    <name evidence="1" type="ORF">SAMN05444350_108130</name>
</gene>